<sequence length="258" mass="27876">MSRHDAFTAALLAPDLRCPDGLYSSNGAEPASRFAVYRNNVHSSLVNALAAAFPVTLQLVGDAFFRAMAGLYAQAHPPTSPLMSEYGSAFACFIEGFEPAASVPYLADMARLERLRVQAYHAADSQPLDQQTVLQALQGQTDLGGLRVRWHPSLATLDSTYAVVALWAAHQTERGLENLDPWQPQSALVLRQGLEVKVFAVNPDAVAFINSLAQGATLENAVEHALEAGAEFDLHQCLALLISHNAITHLHPEQKVSP</sequence>
<dbReference type="InterPro" id="IPR044922">
    <property type="entry name" value="DUF2063_N_sf"/>
</dbReference>
<name>A0A7Y8UYH6_9PSED</name>
<evidence type="ECO:0000313" key="2">
    <source>
        <dbReference type="EMBL" id="NWN63038.1"/>
    </source>
</evidence>
<organism evidence="2 3">
    <name type="scientific">Pseudomonas allii</name>
    <dbReference type="NCBI Taxonomy" id="2740531"/>
    <lineage>
        <taxon>Bacteria</taxon>
        <taxon>Pseudomonadati</taxon>
        <taxon>Pseudomonadota</taxon>
        <taxon>Gammaproteobacteria</taxon>
        <taxon>Pseudomonadales</taxon>
        <taxon>Pseudomonadaceae</taxon>
        <taxon>Pseudomonas</taxon>
    </lineage>
</organism>
<gene>
    <name evidence="2" type="ORF">HT123_18895</name>
</gene>
<dbReference type="Proteomes" id="UP000543908">
    <property type="component" value="Unassembled WGS sequence"/>
</dbReference>
<reference evidence="2 3" key="1">
    <citation type="submission" date="2020-05" db="EMBL/GenBank/DDBJ databases">
        <title>Onion-isolated Pseudomonas sp.</title>
        <authorList>
            <person name="Fujikawa T."/>
            <person name="Sawada H."/>
        </authorList>
    </citation>
    <scope>NUCLEOTIDE SEQUENCE [LARGE SCALE GENOMIC DNA]</scope>
    <source>
        <strain evidence="2 3">MAFF 301512</strain>
    </source>
</reference>
<dbReference type="EMBL" id="JABUHS010000171">
    <property type="protein sequence ID" value="NWN63038.1"/>
    <property type="molecule type" value="Genomic_DNA"/>
</dbReference>
<dbReference type="GO" id="GO:0003677">
    <property type="term" value="F:DNA binding"/>
    <property type="evidence" value="ECO:0007669"/>
    <property type="project" value="UniProtKB-KW"/>
</dbReference>
<keyword evidence="2" id="KW-0238">DNA-binding</keyword>
<evidence type="ECO:0000313" key="3">
    <source>
        <dbReference type="Proteomes" id="UP000543908"/>
    </source>
</evidence>
<feature type="domain" description="Putative DNA-binding" evidence="1">
    <location>
        <begin position="5"/>
        <end position="94"/>
    </location>
</feature>
<dbReference type="RefSeq" id="WP_179028382.1">
    <property type="nucleotide sequence ID" value="NZ_JABUHS010000171.1"/>
</dbReference>
<protein>
    <submittedName>
        <fullName evidence="2">Putative DNA-binding domain-containing protein</fullName>
    </submittedName>
</protein>
<proteinExistence type="predicted"/>
<accession>A0A7Y8UYH6</accession>
<dbReference type="AlphaFoldDB" id="A0A7Y8UYH6"/>
<comment type="caution">
    <text evidence="2">The sequence shown here is derived from an EMBL/GenBank/DDBJ whole genome shotgun (WGS) entry which is preliminary data.</text>
</comment>
<evidence type="ECO:0000259" key="1">
    <source>
        <dbReference type="Pfam" id="PF09836"/>
    </source>
</evidence>
<dbReference type="Pfam" id="PF09836">
    <property type="entry name" value="DUF2063"/>
    <property type="match status" value="1"/>
</dbReference>
<dbReference type="Gene3D" id="1.10.150.690">
    <property type="entry name" value="DUF2063"/>
    <property type="match status" value="1"/>
</dbReference>
<dbReference type="InterPro" id="IPR018640">
    <property type="entry name" value="DUF2063"/>
</dbReference>